<evidence type="ECO:0000256" key="1">
    <source>
        <dbReference type="ARBA" id="ARBA00004141"/>
    </source>
</evidence>
<evidence type="ECO:0000256" key="9">
    <source>
        <dbReference type="ARBA" id="ARBA00022989"/>
    </source>
</evidence>
<evidence type="ECO:0000256" key="5">
    <source>
        <dbReference type="ARBA" id="ARBA00012699"/>
    </source>
</evidence>
<dbReference type="InterPro" id="IPR025993">
    <property type="entry name" value="Ceramide_glucosylTrfase"/>
</dbReference>
<sequence>MFFSLQEHGRGDMGLWSAHVRHPSLGLVLPCNYALHGLHCLWIQVCKFLFMQVPLLRCLKLHKVTDPCVFLDELPGVSVIKPLMGVDPFLKCNLESYFTIIYPKFELLFCVQDDQDPAISLVQKLTERYPNVDCTLFIGGKDGIVNPMIHNMAPAYENCKYSTIWIATSRIEANTDMLLDMVGKLQLPNVALVHQLPFTVDNLGFCAAVEKCRFEAVLGILNLVRSALFRMLHIPRGFHHQLAALPALQNVANTTIASFKDRLVRWLRLRMNMVPPVACFLEPLGECFVLGVYASWSACYLFEVNPYLWFIGHTCVWCMADYIHLLQVQGGPLPFSKLTYIGAWLVRELLYFIVYFEAVIDVRHIIWGNRTYRLSHFGRTVEKVPDKSAFLI</sequence>
<dbReference type="SUPFAM" id="SSF53448">
    <property type="entry name" value="Nucleotide-diphospho-sugar transferases"/>
    <property type="match status" value="1"/>
</dbReference>
<comment type="pathway">
    <text evidence="2">Lipid metabolism; sphingolipid metabolism.</text>
</comment>
<keyword evidence="7" id="KW-0808">Transferase</keyword>
<keyword evidence="9" id="KW-1133">Transmembrane helix</keyword>
<evidence type="ECO:0000256" key="2">
    <source>
        <dbReference type="ARBA" id="ARBA00004760"/>
    </source>
</evidence>
<evidence type="ECO:0000256" key="8">
    <source>
        <dbReference type="ARBA" id="ARBA00022692"/>
    </source>
</evidence>
<name>A0AAD9JZG0_9ANNE</name>
<protein>
    <recommendedName>
        <fullName evidence="5">ceramide glucosyltransferase</fullName>
        <ecNumber evidence="5">2.4.1.80</ecNumber>
    </recommendedName>
</protein>
<proteinExistence type="inferred from homology"/>
<evidence type="ECO:0000313" key="12">
    <source>
        <dbReference type="Proteomes" id="UP001208570"/>
    </source>
</evidence>
<organism evidence="11 12">
    <name type="scientific">Paralvinella palmiformis</name>
    <dbReference type="NCBI Taxonomy" id="53620"/>
    <lineage>
        <taxon>Eukaryota</taxon>
        <taxon>Metazoa</taxon>
        <taxon>Spiralia</taxon>
        <taxon>Lophotrochozoa</taxon>
        <taxon>Annelida</taxon>
        <taxon>Polychaeta</taxon>
        <taxon>Sedentaria</taxon>
        <taxon>Canalipalpata</taxon>
        <taxon>Terebellida</taxon>
        <taxon>Terebelliformia</taxon>
        <taxon>Alvinellidae</taxon>
        <taxon>Paralvinella</taxon>
    </lineage>
</organism>
<keyword evidence="12" id="KW-1185">Reference proteome</keyword>
<evidence type="ECO:0000256" key="6">
    <source>
        <dbReference type="ARBA" id="ARBA00022676"/>
    </source>
</evidence>
<dbReference type="GO" id="GO:0008120">
    <property type="term" value="F:ceramide glucosyltransferase activity"/>
    <property type="evidence" value="ECO:0007669"/>
    <property type="project" value="UniProtKB-EC"/>
</dbReference>
<comment type="subcellular location">
    <subcellularLocation>
        <location evidence="1">Membrane</location>
        <topology evidence="1">Multi-pass membrane protein</topology>
    </subcellularLocation>
</comment>
<dbReference type="Pfam" id="PF13506">
    <property type="entry name" value="Glyco_transf_21"/>
    <property type="match status" value="1"/>
</dbReference>
<keyword evidence="6" id="KW-0328">Glycosyltransferase</keyword>
<dbReference type="InterPro" id="IPR029044">
    <property type="entry name" value="Nucleotide-diphossugar_trans"/>
</dbReference>
<dbReference type="GO" id="GO:0006679">
    <property type="term" value="P:glucosylceramide biosynthetic process"/>
    <property type="evidence" value="ECO:0007669"/>
    <property type="project" value="TreeGrafter"/>
</dbReference>
<dbReference type="AlphaFoldDB" id="A0AAD9JZG0"/>
<dbReference type="EMBL" id="JAODUP010000104">
    <property type="protein sequence ID" value="KAK2162076.1"/>
    <property type="molecule type" value="Genomic_DNA"/>
</dbReference>
<comment type="pathway">
    <text evidence="3">Sphingolipid metabolism.</text>
</comment>
<dbReference type="GO" id="GO:0016020">
    <property type="term" value="C:membrane"/>
    <property type="evidence" value="ECO:0007669"/>
    <property type="project" value="UniProtKB-SubCell"/>
</dbReference>
<reference evidence="11" key="1">
    <citation type="journal article" date="2023" name="Mol. Biol. Evol.">
        <title>Third-Generation Sequencing Reveals the Adaptive Role of the Epigenome in Three Deep-Sea Polychaetes.</title>
        <authorList>
            <person name="Perez M."/>
            <person name="Aroh O."/>
            <person name="Sun Y."/>
            <person name="Lan Y."/>
            <person name="Juniper S.K."/>
            <person name="Young C.R."/>
            <person name="Angers B."/>
            <person name="Qian P.Y."/>
        </authorList>
    </citation>
    <scope>NUCLEOTIDE SEQUENCE</scope>
    <source>
        <strain evidence="11">P08H-3</strain>
    </source>
</reference>
<gene>
    <name evidence="11" type="ORF">LSH36_104g00036</name>
</gene>
<keyword evidence="10" id="KW-0472">Membrane</keyword>
<comment type="caution">
    <text evidence="11">The sequence shown here is derived from an EMBL/GenBank/DDBJ whole genome shotgun (WGS) entry which is preliminary data.</text>
</comment>
<accession>A0AAD9JZG0</accession>
<evidence type="ECO:0000256" key="4">
    <source>
        <dbReference type="ARBA" id="ARBA00006739"/>
    </source>
</evidence>
<dbReference type="PANTHER" id="PTHR12726">
    <property type="entry name" value="CERAMIDE GLUCOSYLTRANSFERASE"/>
    <property type="match status" value="1"/>
</dbReference>
<dbReference type="PANTHER" id="PTHR12726:SF0">
    <property type="entry name" value="CERAMIDE GLUCOSYLTRANSFERASE"/>
    <property type="match status" value="1"/>
</dbReference>
<evidence type="ECO:0000313" key="11">
    <source>
        <dbReference type="EMBL" id="KAK2162076.1"/>
    </source>
</evidence>
<dbReference type="Proteomes" id="UP001208570">
    <property type="component" value="Unassembled WGS sequence"/>
</dbReference>
<evidence type="ECO:0000256" key="10">
    <source>
        <dbReference type="ARBA" id="ARBA00023136"/>
    </source>
</evidence>
<dbReference type="EC" id="2.4.1.80" evidence="5"/>
<evidence type="ECO:0000256" key="3">
    <source>
        <dbReference type="ARBA" id="ARBA00004991"/>
    </source>
</evidence>
<comment type="similarity">
    <text evidence="4">Belongs to the glycosyltransferase 2 family.</text>
</comment>
<evidence type="ECO:0000256" key="7">
    <source>
        <dbReference type="ARBA" id="ARBA00022679"/>
    </source>
</evidence>
<keyword evidence="8" id="KW-0812">Transmembrane</keyword>